<gene>
    <name evidence="1" type="ordered locus">ECS88_2030</name>
</gene>
<proteinExistence type="predicted"/>
<dbReference type="HOGENOM" id="CLU_2665531_0_0_6"/>
<name>B7MCM8_ECO45</name>
<organism evidence="1 2">
    <name type="scientific">Escherichia coli O45:K1 (strain S88 / ExPEC)</name>
    <dbReference type="NCBI Taxonomy" id="585035"/>
    <lineage>
        <taxon>Bacteria</taxon>
        <taxon>Pseudomonadati</taxon>
        <taxon>Pseudomonadota</taxon>
        <taxon>Gammaproteobacteria</taxon>
        <taxon>Enterobacterales</taxon>
        <taxon>Enterobacteriaceae</taxon>
        <taxon>Escherichia</taxon>
    </lineage>
</organism>
<dbReference type="KEGG" id="ecz:ECS88_2030"/>
<dbReference type="AlphaFoldDB" id="B7MCM8"/>
<keyword evidence="2" id="KW-1185">Reference proteome</keyword>
<protein>
    <submittedName>
        <fullName evidence="1">Uncharacterized protein</fullName>
    </submittedName>
</protein>
<accession>B7MCM8</accession>
<evidence type="ECO:0000313" key="2">
    <source>
        <dbReference type="Proteomes" id="UP000000747"/>
    </source>
</evidence>
<dbReference type="EMBL" id="CU928161">
    <property type="protein sequence ID" value="CAR03325.1"/>
    <property type="molecule type" value="Genomic_DNA"/>
</dbReference>
<evidence type="ECO:0000313" key="1">
    <source>
        <dbReference type="EMBL" id="CAR03325.1"/>
    </source>
</evidence>
<reference evidence="2" key="1">
    <citation type="journal article" date="2009" name="PLoS Genet.">
        <title>Organised genome dynamics in the Escherichia coli species results in highly diverse adaptive paths.</title>
        <authorList>
            <person name="Touchon M."/>
            <person name="Hoede C."/>
            <person name="Tenaillon O."/>
            <person name="Barbe V."/>
            <person name="Baeriswyl S."/>
            <person name="Bidet P."/>
            <person name="Bingen E."/>
            <person name="Bonacorsi S."/>
            <person name="Bouchier C."/>
            <person name="Bouvet O."/>
            <person name="Calteau A."/>
            <person name="Chiapello H."/>
            <person name="Clermont O."/>
            <person name="Cruveiller S."/>
            <person name="Danchin A."/>
            <person name="Diard M."/>
            <person name="Dossat C."/>
            <person name="Karoui M.E."/>
            <person name="Frapy E."/>
            <person name="Garry L."/>
            <person name="Ghigo J.M."/>
            <person name="Gilles A.M."/>
            <person name="Johnson J."/>
            <person name="Le Bouguenec C."/>
            <person name="Lescat M."/>
            <person name="Mangenot S."/>
            <person name="Martinez-Jehanne V."/>
            <person name="Matic I."/>
            <person name="Nassif X."/>
            <person name="Oztas S."/>
            <person name="Petit M.A."/>
            <person name="Pichon C."/>
            <person name="Rouy Z."/>
            <person name="Ruf C.S."/>
            <person name="Schneider D."/>
            <person name="Tourret J."/>
            <person name="Vacherie B."/>
            <person name="Vallenet D."/>
            <person name="Medigue C."/>
            <person name="Rocha E.P.C."/>
            <person name="Denamur E."/>
        </authorList>
    </citation>
    <scope>NUCLEOTIDE SEQUENCE [LARGE SCALE GENOMIC DNA]</scope>
    <source>
        <strain evidence="2">S88 / ExPEC</strain>
    </source>
</reference>
<sequence length="75" mass="8293">MLSRIRQGDGWIGTQRNAGFFTANTVFEIPVAGATRLDPQIQTVRIEDFKGFIRRLEGADFCVGKGYMGVTPLSN</sequence>
<dbReference type="Proteomes" id="UP000000747">
    <property type="component" value="Chromosome"/>
</dbReference>